<dbReference type="CDD" id="cd00167">
    <property type="entry name" value="SANT"/>
    <property type="match status" value="2"/>
</dbReference>
<dbReference type="PROSITE" id="PS51294">
    <property type="entry name" value="HTH_MYB"/>
    <property type="match status" value="2"/>
</dbReference>
<feature type="domain" description="HTH myb-type" evidence="9">
    <location>
        <begin position="1"/>
        <end position="54"/>
    </location>
</feature>
<dbReference type="PROSITE" id="PS50090">
    <property type="entry name" value="MYB_LIKE"/>
    <property type="match status" value="2"/>
</dbReference>
<comment type="caution">
    <text evidence="10">The sequence shown here is derived from an EMBL/GenBank/DDBJ whole genome shotgun (WGS) entry which is preliminary data.</text>
</comment>
<feature type="domain" description="Myb-like" evidence="8">
    <location>
        <begin position="51"/>
        <end position="101"/>
    </location>
</feature>
<evidence type="ECO:0000313" key="10">
    <source>
        <dbReference type="EMBL" id="KMZ58391.1"/>
    </source>
</evidence>
<evidence type="ECO:0000256" key="2">
    <source>
        <dbReference type="ARBA" id="ARBA00022737"/>
    </source>
</evidence>
<evidence type="ECO:0000313" key="11">
    <source>
        <dbReference type="Proteomes" id="UP000036987"/>
    </source>
</evidence>
<dbReference type="Gene3D" id="1.10.10.60">
    <property type="entry name" value="Homeodomain-like"/>
    <property type="match status" value="2"/>
</dbReference>
<dbReference type="AlphaFoldDB" id="A0A0K9NNP9"/>
<organism evidence="10 11">
    <name type="scientific">Zostera marina</name>
    <name type="common">Eelgrass</name>
    <dbReference type="NCBI Taxonomy" id="29655"/>
    <lineage>
        <taxon>Eukaryota</taxon>
        <taxon>Viridiplantae</taxon>
        <taxon>Streptophyta</taxon>
        <taxon>Embryophyta</taxon>
        <taxon>Tracheophyta</taxon>
        <taxon>Spermatophyta</taxon>
        <taxon>Magnoliopsida</taxon>
        <taxon>Liliopsida</taxon>
        <taxon>Zosteraceae</taxon>
        <taxon>Zostera</taxon>
    </lineage>
</organism>
<sequence length="235" mass="27211">MCSRGHWRPSEDQQLKDLVKEYGPHNWNAIAEKLQGRSGKSCRLRWFNQLDPRINRTPFTEEDEEKLIASQRIHGNRWAVIARLFPGRTDNAVKNHWHVIMARNCREMSRYCTNKTTEGNTSDVDGNESNLDNNKNNKIPESRLSKRSKMDIIPTCYHPKLVTADSDDDDATIQFYDFLQVTKYNSDDANANQNNRSCCSKPYDEKETDEAEQKNERWVPFIDFLAVGKCSSDGC</sequence>
<dbReference type="SMART" id="SM00717">
    <property type="entry name" value="SANT"/>
    <property type="match status" value="2"/>
</dbReference>
<keyword evidence="3" id="KW-0805">Transcription regulation</keyword>
<name>A0A0K9NNP9_ZOSMR</name>
<evidence type="ECO:0008006" key="12">
    <source>
        <dbReference type="Google" id="ProtNLM"/>
    </source>
</evidence>
<dbReference type="Pfam" id="PF00249">
    <property type="entry name" value="Myb_DNA-binding"/>
    <property type="match status" value="2"/>
</dbReference>
<evidence type="ECO:0000256" key="5">
    <source>
        <dbReference type="ARBA" id="ARBA00023163"/>
    </source>
</evidence>
<dbReference type="InterPro" id="IPR050560">
    <property type="entry name" value="MYB_TF"/>
</dbReference>
<dbReference type="Proteomes" id="UP000036987">
    <property type="component" value="Unassembled WGS sequence"/>
</dbReference>
<dbReference type="InterPro" id="IPR017930">
    <property type="entry name" value="Myb_dom"/>
</dbReference>
<dbReference type="PANTHER" id="PTHR45614:SF150">
    <property type="entry name" value="MYB-LIKE DNA-BINDING DOMAIN CONTAINING PROTEIN, EXPRESSED"/>
    <property type="match status" value="1"/>
</dbReference>
<feature type="domain" description="Myb-like" evidence="8">
    <location>
        <begin position="1"/>
        <end position="50"/>
    </location>
</feature>
<dbReference type="OMA" id="HPIPQYY"/>
<protein>
    <recommendedName>
        <fullName evidence="12">Myb domain protein 52</fullName>
    </recommendedName>
</protein>
<dbReference type="STRING" id="29655.A0A0K9NNP9"/>
<feature type="compositionally biased region" description="Low complexity" evidence="7">
    <location>
        <begin position="127"/>
        <end position="137"/>
    </location>
</feature>
<evidence type="ECO:0000256" key="6">
    <source>
        <dbReference type="ARBA" id="ARBA00023242"/>
    </source>
</evidence>
<evidence type="ECO:0000256" key="3">
    <source>
        <dbReference type="ARBA" id="ARBA00023015"/>
    </source>
</evidence>
<dbReference type="GO" id="GO:0000978">
    <property type="term" value="F:RNA polymerase II cis-regulatory region sequence-specific DNA binding"/>
    <property type="evidence" value="ECO:0000318"/>
    <property type="project" value="GO_Central"/>
</dbReference>
<dbReference type="InterPro" id="IPR001005">
    <property type="entry name" value="SANT/Myb"/>
</dbReference>
<dbReference type="InterPro" id="IPR009057">
    <property type="entry name" value="Homeodomain-like_sf"/>
</dbReference>
<keyword evidence="5" id="KW-0804">Transcription</keyword>
<feature type="domain" description="HTH myb-type" evidence="9">
    <location>
        <begin position="55"/>
        <end position="105"/>
    </location>
</feature>
<keyword evidence="11" id="KW-1185">Reference proteome</keyword>
<feature type="region of interest" description="Disordered" evidence="7">
    <location>
        <begin position="116"/>
        <end position="144"/>
    </location>
</feature>
<dbReference type="OrthoDB" id="2143914at2759"/>
<comment type="subcellular location">
    <subcellularLocation>
        <location evidence="1">Nucleus</location>
    </subcellularLocation>
</comment>
<dbReference type="FunFam" id="1.10.10.60:FF:000060">
    <property type="entry name" value="MYB transcription factor"/>
    <property type="match status" value="1"/>
</dbReference>
<dbReference type="GO" id="GO:0000981">
    <property type="term" value="F:DNA-binding transcription factor activity, RNA polymerase II-specific"/>
    <property type="evidence" value="ECO:0000318"/>
    <property type="project" value="GO_Central"/>
</dbReference>
<dbReference type="PANTHER" id="PTHR45614">
    <property type="entry name" value="MYB PROTEIN-RELATED"/>
    <property type="match status" value="1"/>
</dbReference>
<proteinExistence type="predicted"/>
<evidence type="ECO:0000259" key="9">
    <source>
        <dbReference type="PROSITE" id="PS51294"/>
    </source>
</evidence>
<reference evidence="11" key="1">
    <citation type="journal article" date="2016" name="Nature">
        <title>The genome of the seagrass Zostera marina reveals angiosperm adaptation to the sea.</title>
        <authorList>
            <person name="Olsen J.L."/>
            <person name="Rouze P."/>
            <person name="Verhelst B."/>
            <person name="Lin Y.-C."/>
            <person name="Bayer T."/>
            <person name="Collen J."/>
            <person name="Dattolo E."/>
            <person name="De Paoli E."/>
            <person name="Dittami S."/>
            <person name="Maumus F."/>
            <person name="Michel G."/>
            <person name="Kersting A."/>
            <person name="Lauritano C."/>
            <person name="Lohaus R."/>
            <person name="Toepel M."/>
            <person name="Tonon T."/>
            <person name="Vanneste K."/>
            <person name="Amirebrahimi M."/>
            <person name="Brakel J."/>
            <person name="Bostroem C."/>
            <person name="Chovatia M."/>
            <person name="Grimwood J."/>
            <person name="Jenkins J.W."/>
            <person name="Jueterbock A."/>
            <person name="Mraz A."/>
            <person name="Stam W.T."/>
            <person name="Tice H."/>
            <person name="Bornberg-Bauer E."/>
            <person name="Green P.J."/>
            <person name="Pearson G.A."/>
            <person name="Procaccini G."/>
            <person name="Duarte C.M."/>
            <person name="Schmutz J."/>
            <person name="Reusch T.B.H."/>
            <person name="Van de Peer Y."/>
        </authorList>
    </citation>
    <scope>NUCLEOTIDE SEQUENCE [LARGE SCALE GENOMIC DNA]</scope>
    <source>
        <strain evidence="11">cv. Finnish</strain>
    </source>
</reference>
<evidence type="ECO:0000256" key="4">
    <source>
        <dbReference type="ARBA" id="ARBA00023125"/>
    </source>
</evidence>
<keyword evidence="6" id="KW-0539">Nucleus</keyword>
<keyword evidence="2" id="KW-0677">Repeat</keyword>
<evidence type="ECO:0000259" key="8">
    <source>
        <dbReference type="PROSITE" id="PS50090"/>
    </source>
</evidence>
<keyword evidence="4" id="KW-0238">DNA-binding</keyword>
<dbReference type="SUPFAM" id="SSF46689">
    <property type="entry name" value="Homeodomain-like"/>
    <property type="match status" value="1"/>
</dbReference>
<dbReference type="EMBL" id="LFYR01001945">
    <property type="protein sequence ID" value="KMZ58391.1"/>
    <property type="molecule type" value="Genomic_DNA"/>
</dbReference>
<evidence type="ECO:0000256" key="1">
    <source>
        <dbReference type="ARBA" id="ARBA00004123"/>
    </source>
</evidence>
<gene>
    <name evidence="10" type="ORF">ZOSMA_77G00500</name>
</gene>
<evidence type="ECO:0000256" key="7">
    <source>
        <dbReference type="SAM" id="MobiDB-lite"/>
    </source>
</evidence>
<dbReference type="GO" id="GO:0006355">
    <property type="term" value="P:regulation of DNA-templated transcription"/>
    <property type="evidence" value="ECO:0000318"/>
    <property type="project" value="GO_Central"/>
</dbReference>
<dbReference type="GO" id="GO:0005634">
    <property type="term" value="C:nucleus"/>
    <property type="evidence" value="ECO:0000318"/>
    <property type="project" value="GO_Central"/>
</dbReference>
<feature type="region of interest" description="Disordered" evidence="7">
    <location>
        <begin position="193"/>
        <end position="212"/>
    </location>
</feature>
<accession>A0A0K9NNP9</accession>